<evidence type="ECO:0000313" key="1">
    <source>
        <dbReference type="EMBL" id="THF67567.1"/>
    </source>
</evidence>
<dbReference type="AlphaFoldDB" id="A0A4S4B4D7"/>
<reference evidence="1 2" key="1">
    <citation type="submission" date="2019-04" db="EMBL/GenBank/DDBJ databases">
        <title>Azoarcus nasutitermitis sp. nov. isolated from termite nest.</title>
        <authorList>
            <person name="Lin S.-Y."/>
            <person name="Hameed A."/>
            <person name="Hsu Y.-H."/>
            <person name="Young C.-C."/>
        </authorList>
    </citation>
    <scope>NUCLEOTIDE SEQUENCE [LARGE SCALE GENOMIC DNA]</scope>
    <source>
        <strain evidence="1 2">CC-YHH838</strain>
    </source>
</reference>
<proteinExistence type="predicted"/>
<dbReference type="Proteomes" id="UP000308430">
    <property type="component" value="Unassembled WGS sequence"/>
</dbReference>
<protein>
    <submittedName>
        <fullName evidence="1">Uncharacterized protein</fullName>
    </submittedName>
</protein>
<dbReference type="EMBL" id="SSOC01000001">
    <property type="protein sequence ID" value="THF67567.1"/>
    <property type="molecule type" value="Genomic_DNA"/>
</dbReference>
<keyword evidence="2" id="KW-1185">Reference proteome</keyword>
<organism evidence="1 2">
    <name type="scientific">Pseudothauera nasutitermitis</name>
    <dbReference type="NCBI Taxonomy" id="2565930"/>
    <lineage>
        <taxon>Bacteria</taxon>
        <taxon>Pseudomonadati</taxon>
        <taxon>Pseudomonadota</taxon>
        <taxon>Betaproteobacteria</taxon>
        <taxon>Rhodocyclales</taxon>
        <taxon>Zoogloeaceae</taxon>
        <taxon>Pseudothauera</taxon>
    </lineage>
</organism>
<dbReference type="OrthoDB" id="8562123at2"/>
<comment type="caution">
    <text evidence="1">The sequence shown here is derived from an EMBL/GenBank/DDBJ whole genome shotgun (WGS) entry which is preliminary data.</text>
</comment>
<sequence>MQLHAALALPDAPASIHAELRQDALLLTLPDGVQLTAHYFSADEYSLRWTTPDGATLGIDTAPGHALAGDGPQHLHRADGRVVADPLTRPGRDPWDNLRAVLEAVLADPLLTRHG</sequence>
<evidence type="ECO:0000313" key="2">
    <source>
        <dbReference type="Proteomes" id="UP000308430"/>
    </source>
</evidence>
<name>A0A4S4B4D7_9RHOO</name>
<gene>
    <name evidence="1" type="ORF">E6C76_01765</name>
</gene>
<accession>A0A4S4B4D7</accession>